<proteinExistence type="predicted"/>
<evidence type="ECO:0000256" key="1">
    <source>
        <dbReference type="SAM" id="SignalP"/>
    </source>
</evidence>
<sequence>MRIDAAALTLALVLAGATIPTARAETVTKERFGCHTMAVTERLFQLVQAGDESGFGQLLNSSLSNGECKYWKKGEDVAVEGRTAGYSCIAGTATKEACFWTPISALDAAP</sequence>
<feature type="signal peptide" evidence="1">
    <location>
        <begin position="1"/>
        <end position="24"/>
    </location>
</feature>
<feature type="chain" id="PRO_5045055720" evidence="1">
    <location>
        <begin position="25"/>
        <end position="110"/>
    </location>
</feature>
<protein>
    <submittedName>
        <fullName evidence="2">Uncharacterized protein</fullName>
    </submittedName>
</protein>
<name>A0ABU0HVS0_9HYPH</name>
<dbReference type="Proteomes" id="UP001231124">
    <property type="component" value="Unassembled WGS sequence"/>
</dbReference>
<evidence type="ECO:0000313" key="2">
    <source>
        <dbReference type="EMBL" id="MDQ0445589.1"/>
    </source>
</evidence>
<comment type="caution">
    <text evidence="2">The sequence shown here is derived from an EMBL/GenBank/DDBJ whole genome shotgun (WGS) entry which is preliminary data.</text>
</comment>
<reference evidence="2 3" key="1">
    <citation type="submission" date="2023-07" db="EMBL/GenBank/DDBJ databases">
        <title>Genomic Encyclopedia of Type Strains, Phase IV (KMG-IV): sequencing the most valuable type-strain genomes for metagenomic binning, comparative biology and taxonomic classification.</title>
        <authorList>
            <person name="Goeker M."/>
        </authorList>
    </citation>
    <scope>NUCLEOTIDE SEQUENCE [LARGE SCALE GENOMIC DNA]</scope>
    <source>
        <strain evidence="2 3">DSM 19013</strain>
    </source>
</reference>
<keyword evidence="3" id="KW-1185">Reference proteome</keyword>
<organism evidence="2 3">
    <name type="scientific">Methylobacterium aerolatum</name>
    <dbReference type="NCBI Taxonomy" id="418708"/>
    <lineage>
        <taxon>Bacteria</taxon>
        <taxon>Pseudomonadati</taxon>
        <taxon>Pseudomonadota</taxon>
        <taxon>Alphaproteobacteria</taxon>
        <taxon>Hyphomicrobiales</taxon>
        <taxon>Methylobacteriaceae</taxon>
        <taxon>Methylobacterium</taxon>
    </lineage>
</organism>
<evidence type="ECO:0000313" key="3">
    <source>
        <dbReference type="Proteomes" id="UP001231124"/>
    </source>
</evidence>
<dbReference type="RefSeq" id="WP_238205720.1">
    <property type="nucleotide sequence ID" value="NZ_BPQE01000023.1"/>
</dbReference>
<dbReference type="EMBL" id="JAUSVP010000001">
    <property type="protein sequence ID" value="MDQ0445589.1"/>
    <property type="molecule type" value="Genomic_DNA"/>
</dbReference>
<accession>A0ABU0HVS0</accession>
<keyword evidence="1" id="KW-0732">Signal</keyword>
<gene>
    <name evidence="2" type="ORF">QO012_000067</name>
</gene>